<dbReference type="SUPFAM" id="SSF109854">
    <property type="entry name" value="DinB/YfiT-like putative metalloenzymes"/>
    <property type="match status" value="1"/>
</dbReference>
<dbReference type="Gene3D" id="1.20.120.450">
    <property type="entry name" value="dinb family like domain"/>
    <property type="match status" value="1"/>
</dbReference>
<gene>
    <name evidence="2" type="ORF">METZ01_LOCUS317848</name>
</gene>
<sequence>MTQQGPNPVDLYEAAVQYMHGIIAGVKAEQFGDPTPCDQWNVQELIVHNVKVSQAIHNMLTDGEHVNVFEVSDQLSPEDALAAFEASTGQLMQAAGVRANLEKLVDRYGRQLTGRELLMAPFSDLLIHKWDLAKATEQDSTLDSAMAEASYGFFLPRIEIMRDRGNFDRGRSMPITASSQDKLLALTGREP</sequence>
<evidence type="ECO:0000259" key="1">
    <source>
        <dbReference type="Pfam" id="PF11716"/>
    </source>
</evidence>
<proteinExistence type="predicted"/>
<organism evidence="2">
    <name type="scientific">marine metagenome</name>
    <dbReference type="NCBI Taxonomy" id="408172"/>
    <lineage>
        <taxon>unclassified sequences</taxon>
        <taxon>metagenomes</taxon>
        <taxon>ecological metagenomes</taxon>
    </lineage>
</organism>
<reference evidence="2" key="1">
    <citation type="submission" date="2018-05" db="EMBL/GenBank/DDBJ databases">
        <authorList>
            <person name="Lanie J.A."/>
            <person name="Ng W.-L."/>
            <person name="Kazmierczak K.M."/>
            <person name="Andrzejewski T.M."/>
            <person name="Davidsen T.M."/>
            <person name="Wayne K.J."/>
            <person name="Tettelin H."/>
            <person name="Glass J.I."/>
            <person name="Rusch D."/>
            <person name="Podicherti R."/>
            <person name="Tsui H.-C.T."/>
            <person name="Winkler M.E."/>
        </authorList>
    </citation>
    <scope>NUCLEOTIDE SEQUENCE</scope>
</reference>
<dbReference type="Pfam" id="PF11716">
    <property type="entry name" value="MDMPI_N"/>
    <property type="match status" value="1"/>
</dbReference>
<evidence type="ECO:0000313" key="2">
    <source>
        <dbReference type="EMBL" id="SVC64994.1"/>
    </source>
</evidence>
<name>A0A382NUY8_9ZZZZ</name>
<dbReference type="EMBL" id="UINC01102972">
    <property type="protein sequence ID" value="SVC64994.1"/>
    <property type="molecule type" value="Genomic_DNA"/>
</dbReference>
<dbReference type="AlphaFoldDB" id="A0A382NUY8"/>
<protein>
    <recommendedName>
        <fullName evidence="1">Mycothiol-dependent maleylpyruvate isomerase metal-binding domain-containing protein</fullName>
    </recommendedName>
</protein>
<accession>A0A382NUY8</accession>
<dbReference type="InterPro" id="IPR034660">
    <property type="entry name" value="DinB/YfiT-like"/>
</dbReference>
<dbReference type="InterPro" id="IPR017520">
    <property type="entry name" value="CHP03086"/>
</dbReference>
<dbReference type="NCBIfam" id="TIGR03083">
    <property type="entry name" value="maleylpyruvate isomerase family mycothiol-dependent enzyme"/>
    <property type="match status" value="1"/>
</dbReference>
<dbReference type="InterPro" id="IPR017517">
    <property type="entry name" value="Maleyloyr_isom"/>
</dbReference>
<dbReference type="InterPro" id="IPR024344">
    <property type="entry name" value="MDMPI_metal-binding"/>
</dbReference>
<dbReference type="NCBIfam" id="TIGR03086">
    <property type="entry name" value="TIGR03086 family metal-binding protein"/>
    <property type="match status" value="1"/>
</dbReference>
<feature type="domain" description="Mycothiol-dependent maleylpyruvate isomerase metal-binding" evidence="1">
    <location>
        <begin position="14"/>
        <end position="133"/>
    </location>
</feature>
<dbReference type="GO" id="GO:0046872">
    <property type="term" value="F:metal ion binding"/>
    <property type="evidence" value="ECO:0007669"/>
    <property type="project" value="InterPro"/>
</dbReference>